<keyword evidence="2" id="KW-1185">Reference proteome</keyword>
<name>A0A9P6U703_9FUNG</name>
<gene>
    <name evidence="1" type="ORF">DFQ27_002356</name>
</gene>
<evidence type="ECO:0000313" key="1">
    <source>
        <dbReference type="EMBL" id="KAG0262374.1"/>
    </source>
</evidence>
<protein>
    <submittedName>
        <fullName evidence="1">Uncharacterized protein</fullName>
    </submittedName>
</protein>
<reference evidence="1" key="1">
    <citation type="journal article" date="2020" name="Fungal Divers.">
        <title>Resolving the Mortierellaceae phylogeny through synthesis of multi-gene phylogenetics and phylogenomics.</title>
        <authorList>
            <person name="Vandepol N."/>
            <person name="Liber J."/>
            <person name="Desiro A."/>
            <person name="Na H."/>
            <person name="Kennedy M."/>
            <person name="Barry K."/>
            <person name="Grigoriev I.V."/>
            <person name="Miller A.N."/>
            <person name="O'Donnell K."/>
            <person name="Stajich J.E."/>
            <person name="Bonito G."/>
        </authorList>
    </citation>
    <scope>NUCLEOTIDE SEQUENCE</scope>
    <source>
        <strain evidence="1">BC1065</strain>
    </source>
</reference>
<accession>A0A9P6U703</accession>
<comment type="caution">
    <text evidence="1">The sequence shown here is derived from an EMBL/GenBank/DDBJ whole genome shotgun (WGS) entry which is preliminary data.</text>
</comment>
<dbReference type="Proteomes" id="UP000807716">
    <property type="component" value="Unassembled WGS sequence"/>
</dbReference>
<organism evidence="1 2">
    <name type="scientific">Actinomortierella ambigua</name>
    <dbReference type="NCBI Taxonomy" id="1343610"/>
    <lineage>
        <taxon>Eukaryota</taxon>
        <taxon>Fungi</taxon>
        <taxon>Fungi incertae sedis</taxon>
        <taxon>Mucoromycota</taxon>
        <taxon>Mortierellomycotina</taxon>
        <taxon>Mortierellomycetes</taxon>
        <taxon>Mortierellales</taxon>
        <taxon>Mortierellaceae</taxon>
        <taxon>Actinomortierella</taxon>
    </lineage>
</organism>
<dbReference type="AlphaFoldDB" id="A0A9P6U703"/>
<dbReference type="EMBL" id="JAAAJB010000189">
    <property type="protein sequence ID" value="KAG0262374.1"/>
    <property type="molecule type" value="Genomic_DNA"/>
</dbReference>
<evidence type="ECO:0000313" key="2">
    <source>
        <dbReference type="Proteomes" id="UP000807716"/>
    </source>
</evidence>
<proteinExistence type="predicted"/>
<sequence>MGLAKSLQADTVNAIRWFIRALTVVPPRTVPPGETVCSSGNPSDRIAVDFSLTRRSIAHIANVDATLCDVVTSSFGMTLLA</sequence>